<sequence>ISTLIEAREIINPLSIKKCPVCLNELTVEVKNDKCPLCEKKFFVFKLEDEEFIEPTTELSRLKNKYGELGDVIAQLDLEINSLEIEIKKKNNDFNQKSIDLEKRIESFISPLTSLREQKYSKTKEINLLKNEIDEKIQYYAPLEPLERELIELKNNIQKVKNKLETITSEVKSYQDILDKFSQYFHDILKNFNFPKLDKNTFINEQLVPFVRNTNYHLIGSAGAIVLITQAWFISFFHLFLDFKSNHPKFFLIDSPQTNIGLGRKIEANYRDESIVKGIYQQYKELIEKSILEQIIVVDWIPPERYRKYYCIEFSGDLIKKPYGLIDDET</sequence>
<gene>
    <name evidence="3" type="ORF">LCGC14_2986770</name>
</gene>
<comment type="caution">
    <text evidence="3">The sequence shown here is derived from an EMBL/GenBank/DDBJ whole genome shotgun (WGS) entry which is preliminary data.</text>
</comment>
<keyword evidence="2" id="KW-0472">Membrane</keyword>
<protein>
    <submittedName>
        <fullName evidence="3">Uncharacterized protein</fullName>
    </submittedName>
</protein>
<dbReference type="AlphaFoldDB" id="A0A0F8ZW39"/>
<evidence type="ECO:0000313" key="3">
    <source>
        <dbReference type="EMBL" id="KKK64186.1"/>
    </source>
</evidence>
<keyword evidence="2" id="KW-0812">Transmembrane</keyword>
<feature type="transmembrane region" description="Helical" evidence="2">
    <location>
        <begin position="216"/>
        <end position="241"/>
    </location>
</feature>
<keyword evidence="1" id="KW-0175">Coiled coil</keyword>
<feature type="non-terminal residue" evidence="3">
    <location>
        <position position="1"/>
    </location>
</feature>
<dbReference type="Gene3D" id="1.10.287.2610">
    <property type="match status" value="1"/>
</dbReference>
<evidence type="ECO:0000256" key="1">
    <source>
        <dbReference type="SAM" id="Coils"/>
    </source>
</evidence>
<accession>A0A0F8ZW39</accession>
<dbReference type="EMBL" id="LAZR01061138">
    <property type="protein sequence ID" value="KKK64186.1"/>
    <property type="molecule type" value="Genomic_DNA"/>
</dbReference>
<organism evidence="3">
    <name type="scientific">marine sediment metagenome</name>
    <dbReference type="NCBI Taxonomy" id="412755"/>
    <lineage>
        <taxon>unclassified sequences</taxon>
        <taxon>metagenomes</taxon>
        <taxon>ecological metagenomes</taxon>
    </lineage>
</organism>
<keyword evidence="2" id="KW-1133">Transmembrane helix</keyword>
<evidence type="ECO:0000256" key="2">
    <source>
        <dbReference type="SAM" id="Phobius"/>
    </source>
</evidence>
<reference evidence="3" key="1">
    <citation type="journal article" date="2015" name="Nature">
        <title>Complex archaea that bridge the gap between prokaryotes and eukaryotes.</title>
        <authorList>
            <person name="Spang A."/>
            <person name="Saw J.H."/>
            <person name="Jorgensen S.L."/>
            <person name="Zaremba-Niedzwiedzka K."/>
            <person name="Martijn J."/>
            <person name="Lind A.E."/>
            <person name="van Eijk R."/>
            <person name="Schleper C."/>
            <person name="Guy L."/>
            <person name="Ettema T.J."/>
        </authorList>
    </citation>
    <scope>NUCLEOTIDE SEQUENCE</scope>
</reference>
<proteinExistence type="predicted"/>
<name>A0A0F8ZW39_9ZZZZ</name>
<feature type="coiled-coil region" evidence="1">
    <location>
        <begin position="143"/>
        <end position="177"/>
    </location>
</feature>